<evidence type="ECO:0000313" key="8">
    <source>
        <dbReference type="Proteomes" id="UP000290900"/>
    </source>
</evidence>
<dbReference type="AlphaFoldDB" id="A0A448YP11"/>
<name>A0A448YP11_BRENA</name>
<dbReference type="Proteomes" id="UP000290900">
    <property type="component" value="Unassembled WGS sequence"/>
</dbReference>
<evidence type="ECO:0000256" key="6">
    <source>
        <dbReference type="RuleBase" id="RU000461"/>
    </source>
</evidence>
<reference evidence="7 8" key="1">
    <citation type="submission" date="2018-12" db="EMBL/GenBank/DDBJ databases">
        <authorList>
            <person name="Tiukova I."/>
            <person name="Dainat J."/>
        </authorList>
    </citation>
    <scope>NUCLEOTIDE SEQUENCE [LARGE SCALE GENOMIC DNA]</scope>
</reference>
<dbReference type="GO" id="GO:0020037">
    <property type="term" value="F:heme binding"/>
    <property type="evidence" value="ECO:0007669"/>
    <property type="project" value="InterPro"/>
</dbReference>
<comment type="cofactor">
    <cofactor evidence="5">
        <name>heme</name>
        <dbReference type="ChEBI" id="CHEBI:30413"/>
    </cofactor>
</comment>
<accession>A0A448YP11</accession>
<dbReference type="EMBL" id="CAACVR010000023">
    <property type="protein sequence ID" value="VEU22617.1"/>
    <property type="molecule type" value="Genomic_DNA"/>
</dbReference>
<dbReference type="InterPro" id="IPR001128">
    <property type="entry name" value="Cyt_P450"/>
</dbReference>
<dbReference type="PANTHER" id="PTHR46300">
    <property type="entry name" value="P450, PUTATIVE (EUROFUNG)-RELATED-RELATED"/>
    <property type="match status" value="1"/>
</dbReference>
<organism evidence="7 8">
    <name type="scientific">Brettanomyces naardenensis</name>
    <name type="common">Yeast</name>
    <dbReference type="NCBI Taxonomy" id="13370"/>
    <lineage>
        <taxon>Eukaryota</taxon>
        <taxon>Fungi</taxon>
        <taxon>Dikarya</taxon>
        <taxon>Ascomycota</taxon>
        <taxon>Saccharomycotina</taxon>
        <taxon>Pichiomycetes</taxon>
        <taxon>Pichiales</taxon>
        <taxon>Pichiaceae</taxon>
        <taxon>Brettanomyces</taxon>
    </lineage>
</organism>
<dbReference type="InParanoid" id="A0A448YP11"/>
<evidence type="ECO:0000256" key="5">
    <source>
        <dbReference type="PIRSR" id="PIRSR602401-1"/>
    </source>
</evidence>
<dbReference type="GO" id="GO:0004497">
    <property type="term" value="F:monooxygenase activity"/>
    <property type="evidence" value="ECO:0007669"/>
    <property type="project" value="UniProtKB-KW"/>
</dbReference>
<dbReference type="STRING" id="13370.A0A448YP11"/>
<dbReference type="InterPro" id="IPR002401">
    <property type="entry name" value="Cyt_P450_E_grp-I"/>
</dbReference>
<keyword evidence="8" id="KW-1185">Reference proteome</keyword>
<proteinExistence type="inferred from homology"/>
<evidence type="ECO:0000256" key="1">
    <source>
        <dbReference type="ARBA" id="ARBA00010617"/>
    </source>
</evidence>
<keyword evidence="6" id="KW-0503">Monooxygenase</keyword>
<dbReference type="InterPro" id="IPR050364">
    <property type="entry name" value="Cytochrome_P450_fung"/>
</dbReference>
<dbReference type="PRINTS" id="PR00385">
    <property type="entry name" value="P450"/>
</dbReference>
<comment type="similarity">
    <text evidence="1 6">Belongs to the cytochrome P450 family.</text>
</comment>
<evidence type="ECO:0000256" key="2">
    <source>
        <dbReference type="ARBA" id="ARBA00022723"/>
    </source>
</evidence>
<evidence type="ECO:0000256" key="3">
    <source>
        <dbReference type="ARBA" id="ARBA00023002"/>
    </source>
</evidence>
<protein>
    <submittedName>
        <fullName evidence="7">DEKNAAC103554</fullName>
    </submittedName>
</protein>
<dbReference type="InterPro" id="IPR036396">
    <property type="entry name" value="Cyt_P450_sf"/>
</dbReference>
<dbReference type="Gene3D" id="1.10.630.10">
    <property type="entry name" value="Cytochrome P450"/>
    <property type="match status" value="1"/>
</dbReference>
<dbReference type="GO" id="GO:0016705">
    <property type="term" value="F:oxidoreductase activity, acting on paired donors, with incorporation or reduction of molecular oxygen"/>
    <property type="evidence" value="ECO:0007669"/>
    <property type="project" value="InterPro"/>
</dbReference>
<sequence length="477" mass="55372">MTELAKKYGDVYQIRLGTRLAVVANSYDSIIKLWCCKSVRGNNSRPIGNSFHNLLSREGIYTIGTTPFGQDYLQMRKFVSTNVLSGNRGKGYNSRVINRECDKLIMRLLEEEIDKNPNGDIVVSNEMTKEGQYFHLAVALIVTYGYQMDYSKVQDRLEAEEISFVENQITKVRSHVQNFQDYLPNPFRYFVNLYTRKTGMTRDLYERRKRYLDKYLRFTQSNLDHPNNSIRKSLMYRYFTKEETTISKEQIASVCLTMVSAGLDNTPLNFKYELHQLNHSPHIVERAYKELTDCYHGDPAVAYQNCHKELKCDYIVAIVKETLRLFTVLPMALPRETTEPISYGSAIIPKGTVLFMNCWAGNHDERATYKPMEFIPDRFLEDDKTPELKHFAFGIGSRMCLGNHLAFQELYILTCKFILLFEFQTPKLSKLNPLALNKFPESIAIEPESFDIELKVRSQTLLDRVVREKKEAAVEID</sequence>
<dbReference type="OrthoDB" id="1055148at2759"/>
<dbReference type="PROSITE" id="PS00086">
    <property type="entry name" value="CYTOCHROME_P450"/>
    <property type="match status" value="1"/>
</dbReference>
<evidence type="ECO:0000256" key="4">
    <source>
        <dbReference type="ARBA" id="ARBA00023004"/>
    </source>
</evidence>
<dbReference type="PANTHER" id="PTHR46300:SF9">
    <property type="entry name" value="P450, PUTATIVE-RELATED"/>
    <property type="match status" value="1"/>
</dbReference>
<dbReference type="GO" id="GO:0005506">
    <property type="term" value="F:iron ion binding"/>
    <property type="evidence" value="ECO:0007669"/>
    <property type="project" value="InterPro"/>
</dbReference>
<keyword evidence="4 5" id="KW-0408">Iron</keyword>
<dbReference type="Pfam" id="PF00067">
    <property type="entry name" value="p450"/>
    <property type="match status" value="1"/>
</dbReference>
<keyword evidence="3 6" id="KW-0560">Oxidoreductase</keyword>
<dbReference type="PRINTS" id="PR00463">
    <property type="entry name" value="EP450I"/>
</dbReference>
<dbReference type="InterPro" id="IPR017972">
    <property type="entry name" value="Cyt_P450_CS"/>
</dbReference>
<feature type="binding site" description="axial binding residue" evidence="5">
    <location>
        <position position="400"/>
    </location>
    <ligand>
        <name>heme</name>
        <dbReference type="ChEBI" id="CHEBI:30413"/>
    </ligand>
    <ligandPart>
        <name>Fe</name>
        <dbReference type="ChEBI" id="CHEBI:18248"/>
    </ligandPart>
</feature>
<gene>
    <name evidence="7" type="ORF">BRENAR_LOCUS3348</name>
</gene>
<evidence type="ECO:0000313" key="7">
    <source>
        <dbReference type="EMBL" id="VEU22617.1"/>
    </source>
</evidence>
<keyword evidence="2 5" id="KW-0479">Metal-binding</keyword>
<dbReference type="SUPFAM" id="SSF48264">
    <property type="entry name" value="Cytochrome P450"/>
    <property type="match status" value="1"/>
</dbReference>
<keyword evidence="5 6" id="KW-0349">Heme</keyword>